<name>A0ABS4CZD0_9BACI</name>
<comment type="caution">
    <text evidence="1">The sequence shown here is derived from an EMBL/GenBank/DDBJ whole genome shotgun (WGS) entry which is preliminary data.</text>
</comment>
<evidence type="ECO:0000313" key="1">
    <source>
        <dbReference type="EMBL" id="MBP1082705.1"/>
    </source>
</evidence>
<dbReference type="Proteomes" id="UP000674416">
    <property type="component" value="Unassembled WGS sequence"/>
</dbReference>
<accession>A0ABS4CZD0</accession>
<organism evidence="1 2">
    <name type="scientific">Bacillus capparidis</name>
    <dbReference type="NCBI Taxonomy" id="1840411"/>
    <lineage>
        <taxon>Bacteria</taxon>
        <taxon>Bacillati</taxon>
        <taxon>Bacillota</taxon>
        <taxon>Bacilli</taxon>
        <taxon>Bacillales</taxon>
        <taxon>Bacillaceae</taxon>
        <taxon>Bacillus</taxon>
    </lineage>
</organism>
<evidence type="ECO:0000313" key="2">
    <source>
        <dbReference type="Proteomes" id="UP000674416"/>
    </source>
</evidence>
<proteinExistence type="predicted"/>
<dbReference type="Gene3D" id="3.90.550.10">
    <property type="entry name" value="Spore Coat Polysaccharide Biosynthesis Protein SpsA, Chain A"/>
    <property type="match status" value="1"/>
</dbReference>
<keyword evidence="2" id="KW-1185">Reference proteome</keyword>
<dbReference type="RefSeq" id="WP_148564356.1">
    <property type="nucleotide sequence ID" value="NZ_JAFDST010000003.1"/>
</dbReference>
<protein>
    <recommendedName>
        <fullName evidence="3">Glycosyltransferase</fullName>
    </recommendedName>
</protein>
<dbReference type="SUPFAM" id="SSF53448">
    <property type="entry name" value="Nucleotide-diphospho-sugar transferases"/>
    <property type="match status" value="1"/>
</dbReference>
<dbReference type="EMBL" id="JAFDST010000003">
    <property type="protein sequence ID" value="MBP1082705.1"/>
    <property type="molecule type" value="Genomic_DNA"/>
</dbReference>
<dbReference type="InterPro" id="IPR029044">
    <property type="entry name" value="Nucleotide-diphossugar_trans"/>
</dbReference>
<sequence length="351" mass="40921">MIIITTTSAGHLYKAKVMARSAKTYMPDAKIVTCLIEKELHPFDTNASATSDTPEGQAADLRRSTLLKGFEYFDEVVLAKNMGIPNFDKLAFKHSALEFSCILKYYTMIYAMKKYPNEKYFVYLDSDMKVYGPFVEVMSGFENNSIVLTPHRVDPDPWEHFLKDGTFNGGFFAVKRTEDGEKFLNWMTSRLSVKNYIDEEQGLFVDQKWLNLAPAYFDVHILRHHGYNLAGWNLHEPERKQINNIGGAYRVKDKYLRLIHFSGIGIFLERVINDWFPTNKTHPLFSLLDEYKNEWDEMGRSAIKNLPWSYDFFESGERITSETRGKIKYQPELLDRHPNPFAKSNKDYEFQ</sequence>
<evidence type="ECO:0008006" key="3">
    <source>
        <dbReference type="Google" id="ProtNLM"/>
    </source>
</evidence>
<gene>
    <name evidence="1" type="ORF">JOC74_003208</name>
</gene>
<reference evidence="1 2" key="1">
    <citation type="submission" date="2021-01" db="EMBL/GenBank/DDBJ databases">
        <title>Genomic Encyclopedia of Type Strains, Phase IV (KMG-IV): sequencing the most valuable type-strain genomes for metagenomic binning, comparative biology and taxonomic classification.</title>
        <authorList>
            <person name="Goeker M."/>
        </authorList>
    </citation>
    <scope>NUCLEOTIDE SEQUENCE [LARGE SCALE GENOMIC DNA]</scope>
    <source>
        <strain evidence="1 2">DSM 103394</strain>
    </source>
</reference>